<feature type="transmembrane region" description="Helical" evidence="4">
    <location>
        <begin position="268"/>
        <end position="287"/>
    </location>
</feature>
<feature type="transmembrane region" description="Helical" evidence="4">
    <location>
        <begin position="83"/>
        <end position="105"/>
    </location>
</feature>
<dbReference type="AlphaFoldDB" id="A0A6J4I7A4"/>
<proteinExistence type="predicted"/>
<name>A0A6J4I7A4_9PROT</name>
<dbReference type="Pfam" id="PF07690">
    <property type="entry name" value="MFS_1"/>
    <property type="match status" value="2"/>
</dbReference>
<keyword evidence="2 4" id="KW-1133">Transmembrane helix</keyword>
<feature type="transmembrane region" description="Helical" evidence="4">
    <location>
        <begin position="59"/>
        <end position="77"/>
    </location>
</feature>
<sequence length="407" mass="40702">MLTLGFGAAYSCPAFADALADEFGASQGGLSMVLAVATGAAFLVSAVGGPLADRVGARPVAMAGMALVGLGLALASVATSFEQLLLCYGGLVGLGVGLAYVPAIATVQRWFVRRRGLASGLALSGIGLGTALVPVVAELPARLGGDWRDALLVCGALVALGGVGGAALLTDPPPDRRMPGPDGEAAVPATEGRALREVLGSRDFALLYGGTLLVSAPIALPFAYLVGSAQDGGVPRGEALALVGVVGLGSLPGRVVMGLLADRLGRRAVFLFCCAGVATATLFWAAAADRHAFNLFAAAFGVLYGGFVALLPAFTADLFGRRAAAGTIGVLYTSRGFGVLAATPAFALGAVASGGYAPPLVAAAGLGLLGTGVLATVGAKSRSWRRPRAARAVPYRAAIDTVWWTKP</sequence>
<evidence type="ECO:0000313" key="6">
    <source>
        <dbReference type="EMBL" id="CAA9242424.1"/>
    </source>
</evidence>
<evidence type="ECO:0000259" key="5">
    <source>
        <dbReference type="PROSITE" id="PS50850"/>
    </source>
</evidence>
<dbReference type="InterPro" id="IPR011701">
    <property type="entry name" value="MFS"/>
</dbReference>
<evidence type="ECO:0000256" key="4">
    <source>
        <dbReference type="SAM" id="Phobius"/>
    </source>
</evidence>
<organism evidence="6">
    <name type="scientific">uncultured Acetobacteraceae bacterium</name>
    <dbReference type="NCBI Taxonomy" id="169975"/>
    <lineage>
        <taxon>Bacteria</taxon>
        <taxon>Pseudomonadati</taxon>
        <taxon>Pseudomonadota</taxon>
        <taxon>Alphaproteobacteria</taxon>
        <taxon>Acetobacterales</taxon>
        <taxon>Acetobacteraceae</taxon>
        <taxon>environmental samples</taxon>
    </lineage>
</organism>
<dbReference type="EMBL" id="CADCTG010000144">
    <property type="protein sequence ID" value="CAA9242424.1"/>
    <property type="molecule type" value="Genomic_DNA"/>
</dbReference>
<dbReference type="InterPro" id="IPR036259">
    <property type="entry name" value="MFS_trans_sf"/>
</dbReference>
<feature type="transmembrane region" description="Helical" evidence="4">
    <location>
        <begin position="32"/>
        <end position="52"/>
    </location>
</feature>
<feature type="transmembrane region" description="Helical" evidence="4">
    <location>
        <begin position="239"/>
        <end position="261"/>
    </location>
</feature>
<dbReference type="InterPro" id="IPR050327">
    <property type="entry name" value="Proton-linked_MCT"/>
</dbReference>
<dbReference type="Gene3D" id="1.20.1250.20">
    <property type="entry name" value="MFS general substrate transporter like domains"/>
    <property type="match status" value="2"/>
</dbReference>
<dbReference type="PANTHER" id="PTHR11360:SF284">
    <property type="entry name" value="EG:103B4.3 PROTEIN-RELATED"/>
    <property type="match status" value="1"/>
</dbReference>
<feature type="transmembrane region" description="Helical" evidence="4">
    <location>
        <begin position="360"/>
        <end position="379"/>
    </location>
</feature>
<feature type="domain" description="Major facilitator superfamily (MFS) profile" evidence="5">
    <location>
        <begin position="1"/>
        <end position="382"/>
    </location>
</feature>
<gene>
    <name evidence="6" type="ORF">AVDCRST_MAG08-1693</name>
</gene>
<reference evidence="6" key="1">
    <citation type="submission" date="2020-02" db="EMBL/GenBank/DDBJ databases">
        <authorList>
            <person name="Meier V. D."/>
        </authorList>
    </citation>
    <scope>NUCLEOTIDE SEQUENCE</scope>
    <source>
        <strain evidence="6">AVDCRST_MAG08</strain>
    </source>
</reference>
<keyword evidence="1 4" id="KW-0812">Transmembrane</keyword>
<feature type="transmembrane region" description="Helical" evidence="4">
    <location>
        <begin position="205"/>
        <end position="227"/>
    </location>
</feature>
<feature type="transmembrane region" description="Helical" evidence="4">
    <location>
        <begin position="149"/>
        <end position="169"/>
    </location>
</feature>
<evidence type="ECO:0000256" key="3">
    <source>
        <dbReference type="ARBA" id="ARBA00023136"/>
    </source>
</evidence>
<dbReference type="PANTHER" id="PTHR11360">
    <property type="entry name" value="MONOCARBOXYLATE TRANSPORTER"/>
    <property type="match status" value="1"/>
</dbReference>
<feature type="transmembrane region" description="Helical" evidence="4">
    <location>
        <begin position="117"/>
        <end position="137"/>
    </location>
</feature>
<evidence type="ECO:0000256" key="1">
    <source>
        <dbReference type="ARBA" id="ARBA00022692"/>
    </source>
</evidence>
<dbReference type="GO" id="GO:0022857">
    <property type="term" value="F:transmembrane transporter activity"/>
    <property type="evidence" value="ECO:0007669"/>
    <property type="project" value="InterPro"/>
</dbReference>
<dbReference type="InterPro" id="IPR020846">
    <property type="entry name" value="MFS_dom"/>
</dbReference>
<evidence type="ECO:0000256" key="2">
    <source>
        <dbReference type="ARBA" id="ARBA00022989"/>
    </source>
</evidence>
<keyword evidence="3 4" id="KW-0472">Membrane</keyword>
<dbReference type="PROSITE" id="PS50850">
    <property type="entry name" value="MFS"/>
    <property type="match status" value="1"/>
</dbReference>
<feature type="transmembrane region" description="Helical" evidence="4">
    <location>
        <begin position="336"/>
        <end position="354"/>
    </location>
</feature>
<protein>
    <recommendedName>
        <fullName evidence="5">Major facilitator superfamily (MFS) profile domain-containing protein</fullName>
    </recommendedName>
</protein>
<feature type="transmembrane region" description="Helical" evidence="4">
    <location>
        <begin position="293"/>
        <end position="315"/>
    </location>
</feature>
<accession>A0A6J4I7A4</accession>
<dbReference type="SUPFAM" id="SSF103473">
    <property type="entry name" value="MFS general substrate transporter"/>
    <property type="match status" value="1"/>
</dbReference>